<dbReference type="EMBL" id="QWEZ01000002">
    <property type="protein sequence ID" value="RRJ82819.1"/>
    <property type="molecule type" value="Genomic_DNA"/>
</dbReference>
<proteinExistence type="predicted"/>
<reference evidence="1 2" key="1">
    <citation type="submission" date="2018-08" db="EMBL/GenBank/DDBJ databases">
        <authorList>
            <person name="Khan S.A."/>
        </authorList>
    </citation>
    <scope>NUCLEOTIDE SEQUENCE [LARGE SCALE GENOMIC DNA]</scope>
    <source>
        <strain evidence="1 2">GTF-13</strain>
    </source>
</reference>
<keyword evidence="2" id="KW-1185">Reference proteome</keyword>
<accession>A0A3P3VM71</accession>
<gene>
    <name evidence="1" type="ORF">D0544_13290</name>
</gene>
<dbReference type="AlphaFoldDB" id="A0A3P3VM71"/>
<name>A0A3P3VM71_9GAMM</name>
<protein>
    <submittedName>
        <fullName evidence="1">Uncharacterized protein</fullName>
    </submittedName>
</protein>
<organism evidence="1 2">
    <name type="scientific">Aestuariirhabdus litorea</name>
    <dbReference type="NCBI Taxonomy" id="2528527"/>
    <lineage>
        <taxon>Bacteria</taxon>
        <taxon>Pseudomonadati</taxon>
        <taxon>Pseudomonadota</taxon>
        <taxon>Gammaproteobacteria</taxon>
        <taxon>Oceanospirillales</taxon>
        <taxon>Aestuariirhabdaceae</taxon>
        <taxon>Aestuariirhabdus</taxon>
    </lineage>
</organism>
<reference evidence="1 2" key="2">
    <citation type="submission" date="2018-12" db="EMBL/GenBank/DDBJ databases">
        <title>Simiduia agarivorans gen. nov., sp. nov., a marine, agarolytic bacterium isolated from shallow coastal water from Keelung, Taiwan.</title>
        <authorList>
            <person name="Shieh W.Y."/>
        </authorList>
    </citation>
    <scope>NUCLEOTIDE SEQUENCE [LARGE SCALE GENOMIC DNA]</scope>
    <source>
        <strain evidence="1 2">GTF-13</strain>
    </source>
</reference>
<comment type="caution">
    <text evidence="1">The sequence shown here is derived from an EMBL/GenBank/DDBJ whole genome shotgun (WGS) entry which is preliminary data.</text>
</comment>
<evidence type="ECO:0000313" key="1">
    <source>
        <dbReference type="EMBL" id="RRJ82819.1"/>
    </source>
</evidence>
<dbReference type="Proteomes" id="UP000280792">
    <property type="component" value="Unassembled WGS sequence"/>
</dbReference>
<dbReference type="RefSeq" id="WP_125016910.1">
    <property type="nucleotide sequence ID" value="NZ_QWEZ01000002.1"/>
</dbReference>
<evidence type="ECO:0000313" key="2">
    <source>
        <dbReference type="Proteomes" id="UP000280792"/>
    </source>
</evidence>
<sequence length="235" mass="25770">MNRHPVYLFVRDELAEHPELNALSGCSGWIGDPPLNSKLAEQAALAACCGEIEPDFKGYRVVDADCGLPARSEIQPLIVRVEIRRPAPNFSLNRSQHGSGFLFYAPDPASLTGYRINGLEVGLRQWLSELDCERVAGVWLDCPEAEAEKRGLELDALVLAREVFDGLLWLSGGAWETRHIDNLLREGNCDALVLEADRFLALGGVELVRKLNPPEQIPLAVVDDTVAGSCQREAG</sequence>